<dbReference type="InterPro" id="IPR000700">
    <property type="entry name" value="PAS-assoc_C"/>
</dbReference>
<dbReference type="GO" id="GO:0000155">
    <property type="term" value="F:phosphorelay sensor kinase activity"/>
    <property type="evidence" value="ECO:0007669"/>
    <property type="project" value="InterPro"/>
</dbReference>
<dbReference type="AlphaFoldDB" id="A0AAU7ECA3"/>
<dbReference type="CDD" id="cd00075">
    <property type="entry name" value="HATPase"/>
    <property type="match status" value="1"/>
</dbReference>
<evidence type="ECO:0000256" key="3">
    <source>
        <dbReference type="ARBA" id="ARBA00022553"/>
    </source>
</evidence>
<dbReference type="SMART" id="SM00091">
    <property type="entry name" value="PAS"/>
    <property type="match status" value="2"/>
</dbReference>
<dbReference type="InterPro" id="IPR004358">
    <property type="entry name" value="Sig_transdc_His_kin-like_C"/>
</dbReference>
<name>A0AAU7ECA3_9FLAO</name>
<dbReference type="SMART" id="SM00387">
    <property type="entry name" value="HATPase_c"/>
    <property type="match status" value="1"/>
</dbReference>
<evidence type="ECO:0000259" key="7">
    <source>
        <dbReference type="PROSITE" id="PS50112"/>
    </source>
</evidence>
<dbReference type="RefSeq" id="WP_308992869.1">
    <property type="nucleotide sequence ID" value="NZ_CP155618.1"/>
</dbReference>
<dbReference type="Pfam" id="PF02518">
    <property type="entry name" value="HATPase_c"/>
    <property type="match status" value="1"/>
</dbReference>
<evidence type="ECO:0000256" key="1">
    <source>
        <dbReference type="ARBA" id="ARBA00000085"/>
    </source>
</evidence>
<dbReference type="InterPro" id="IPR003594">
    <property type="entry name" value="HATPase_dom"/>
</dbReference>
<dbReference type="GO" id="GO:0006355">
    <property type="term" value="P:regulation of DNA-templated transcription"/>
    <property type="evidence" value="ECO:0007669"/>
    <property type="project" value="InterPro"/>
</dbReference>
<dbReference type="PROSITE" id="PS50109">
    <property type="entry name" value="HIS_KIN"/>
    <property type="match status" value="1"/>
</dbReference>
<dbReference type="InterPro" id="IPR036890">
    <property type="entry name" value="HATPase_C_sf"/>
</dbReference>
<keyword evidence="5" id="KW-0418">Kinase</keyword>
<sequence>MFQQNQDIFKVLLGAVSEGVIIVDEHQNIVETNDSANQMFGYSKGELIKKSLNILIPRNYHAGHGAHFNGFMKQKERRQMGQGRDLFGAHKDGSIFPVEAGLNPFSIYGKDYIMALVIDISERKYMEQERNHLASIFQESLNEIYVFDAKTLKFINANYGAQKNIGYNLEELTTMTPIDIKPNYTESQFKKELELLNEANIEKIEFETLHQRKSGSTYPVNVHLQRSKLGDRDVFLAIILDITEQKNYTEKLEKTVEIRTEELKMALATEKELNELKTKFLSMVSHEFKTPLSGILTSTMLLNKYKLTEQQEKREKHVNTITDKVQYLNTILNDFLSVEKLEKGKINYKFTSFKLSKVLNEVIYNANMILKDGQQINYPENIDDISLFQDEKILELSLSNLIYNAIKYSSENTIINITISQNKNTTVFKVKDNGIGIPEKDQKNIFNRYFRAENALLMQGTGIGLNIVKDHLENLNGTISFKSVEHHGSTFIIELPNKVVL</sequence>
<dbReference type="Gene3D" id="3.30.450.20">
    <property type="entry name" value="PAS domain"/>
    <property type="match status" value="2"/>
</dbReference>
<evidence type="ECO:0000313" key="10">
    <source>
        <dbReference type="Proteomes" id="UP001224325"/>
    </source>
</evidence>
<dbReference type="InterPro" id="IPR013767">
    <property type="entry name" value="PAS_fold"/>
</dbReference>
<keyword evidence="3" id="KW-0597">Phosphoprotein</keyword>
<reference evidence="9" key="1">
    <citation type="submission" date="2024-04" db="EMBL/GenBank/DDBJ databases">
        <title>Mariniflexile litorale, isolated from the shallow sediments of the Sea of Japan.</title>
        <authorList>
            <person name="Romanenko L."/>
            <person name="Isaeva M."/>
        </authorList>
    </citation>
    <scope>NUCLEOTIDE SEQUENCE [LARGE SCALE GENOMIC DNA]</scope>
    <source>
        <strain evidence="9">KMM 9835</strain>
    </source>
</reference>
<evidence type="ECO:0000256" key="4">
    <source>
        <dbReference type="ARBA" id="ARBA00022679"/>
    </source>
</evidence>
<evidence type="ECO:0000313" key="9">
    <source>
        <dbReference type="EMBL" id="XBL13734.1"/>
    </source>
</evidence>
<accession>A0AAU7ECA3</accession>
<evidence type="ECO:0000256" key="2">
    <source>
        <dbReference type="ARBA" id="ARBA00012438"/>
    </source>
</evidence>
<dbReference type="EMBL" id="CP155618">
    <property type="protein sequence ID" value="XBL13734.1"/>
    <property type="molecule type" value="Genomic_DNA"/>
</dbReference>
<dbReference type="PRINTS" id="PR00344">
    <property type="entry name" value="BCTRLSENSOR"/>
</dbReference>
<dbReference type="GO" id="GO:0009927">
    <property type="term" value="F:histidine phosphotransfer kinase activity"/>
    <property type="evidence" value="ECO:0007669"/>
    <property type="project" value="TreeGrafter"/>
</dbReference>
<gene>
    <name evidence="9" type="ORF">QLS71_015590</name>
</gene>
<evidence type="ECO:0000256" key="5">
    <source>
        <dbReference type="ARBA" id="ARBA00022777"/>
    </source>
</evidence>
<dbReference type="EC" id="2.7.13.3" evidence="2"/>
<feature type="domain" description="PAC" evidence="8">
    <location>
        <begin position="202"/>
        <end position="254"/>
    </location>
</feature>
<dbReference type="CDD" id="cd00130">
    <property type="entry name" value="PAS"/>
    <property type="match status" value="2"/>
</dbReference>
<dbReference type="Gene3D" id="1.10.287.130">
    <property type="match status" value="1"/>
</dbReference>
<feature type="domain" description="PAS" evidence="7">
    <location>
        <begin position="5"/>
        <end position="59"/>
    </location>
</feature>
<evidence type="ECO:0000259" key="8">
    <source>
        <dbReference type="PROSITE" id="PS50113"/>
    </source>
</evidence>
<dbReference type="PROSITE" id="PS50113">
    <property type="entry name" value="PAC"/>
    <property type="match status" value="1"/>
</dbReference>
<organism evidence="9 10">
    <name type="scientific">Mariniflexile litorale</name>
    <dbReference type="NCBI Taxonomy" id="3045158"/>
    <lineage>
        <taxon>Bacteria</taxon>
        <taxon>Pseudomonadati</taxon>
        <taxon>Bacteroidota</taxon>
        <taxon>Flavobacteriia</taxon>
        <taxon>Flavobacteriales</taxon>
        <taxon>Flavobacteriaceae</taxon>
        <taxon>Mariniflexile</taxon>
    </lineage>
</organism>
<dbReference type="Gene3D" id="3.30.565.10">
    <property type="entry name" value="Histidine kinase-like ATPase, C-terminal domain"/>
    <property type="match status" value="1"/>
</dbReference>
<dbReference type="NCBIfam" id="TIGR00229">
    <property type="entry name" value="sensory_box"/>
    <property type="match status" value="2"/>
</dbReference>
<evidence type="ECO:0000259" key="6">
    <source>
        <dbReference type="PROSITE" id="PS50109"/>
    </source>
</evidence>
<dbReference type="GO" id="GO:0005886">
    <property type="term" value="C:plasma membrane"/>
    <property type="evidence" value="ECO:0007669"/>
    <property type="project" value="TreeGrafter"/>
</dbReference>
<protein>
    <recommendedName>
        <fullName evidence="2">histidine kinase</fullName>
        <ecNumber evidence="2">2.7.13.3</ecNumber>
    </recommendedName>
</protein>
<dbReference type="FunFam" id="3.30.565.10:FF:000006">
    <property type="entry name" value="Sensor histidine kinase WalK"/>
    <property type="match status" value="1"/>
</dbReference>
<dbReference type="KEGG" id="mlil:QLS71_015590"/>
<comment type="catalytic activity">
    <reaction evidence="1">
        <text>ATP + protein L-histidine = ADP + protein N-phospho-L-histidine.</text>
        <dbReference type="EC" id="2.7.13.3"/>
    </reaction>
</comment>
<dbReference type="Proteomes" id="UP001224325">
    <property type="component" value="Chromosome"/>
</dbReference>
<dbReference type="InterPro" id="IPR003661">
    <property type="entry name" value="HisK_dim/P_dom"/>
</dbReference>
<dbReference type="Pfam" id="PF00989">
    <property type="entry name" value="PAS"/>
    <property type="match status" value="1"/>
</dbReference>
<proteinExistence type="predicted"/>
<feature type="domain" description="Histidine kinase" evidence="6">
    <location>
        <begin position="283"/>
        <end position="499"/>
    </location>
</feature>
<dbReference type="CDD" id="cd00082">
    <property type="entry name" value="HisKA"/>
    <property type="match status" value="1"/>
</dbReference>
<dbReference type="PANTHER" id="PTHR43047:SF72">
    <property type="entry name" value="OSMOSENSING HISTIDINE PROTEIN KINASE SLN1"/>
    <property type="match status" value="1"/>
</dbReference>
<dbReference type="InterPro" id="IPR005467">
    <property type="entry name" value="His_kinase_dom"/>
</dbReference>
<dbReference type="SMART" id="SM00086">
    <property type="entry name" value="PAC"/>
    <property type="match status" value="2"/>
</dbReference>
<dbReference type="InterPro" id="IPR001610">
    <property type="entry name" value="PAC"/>
</dbReference>
<keyword evidence="4" id="KW-0808">Transferase</keyword>
<keyword evidence="10" id="KW-1185">Reference proteome</keyword>
<dbReference type="SMART" id="SM00388">
    <property type="entry name" value="HisKA"/>
    <property type="match status" value="1"/>
</dbReference>
<dbReference type="Pfam" id="PF00512">
    <property type="entry name" value="HisKA"/>
    <property type="match status" value="1"/>
</dbReference>
<dbReference type="PROSITE" id="PS50112">
    <property type="entry name" value="PAS"/>
    <property type="match status" value="1"/>
</dbReference>
<dbReference type="SUPFAM" id="SSF55874">
    <property type="entry name" value="ATPase domain of HSP90 chaperone/DNA topoisomerase II/histidine kinase"/>
    <property type="match status" value="1"/>
</dbReference>
<dbReference type="SUPFAM" id="SSF47384">
    <property type="entry name" value="Homodimeric domain of signal transducing histidine kinase"/>
    <property type="match status" value="1"/>
</dbReference>
<dbReference type="InterPro" id="IPR035965">
    <property type="entry name" value="PAS-like_dom_sf"/>
</dbReference>
<dbReference type="InterPro" id="IPR036097">
    <property type="entry name" value="HisK_dim/P_sf"/>
</dbReference>
<dbReference type="InterPro" id="IPR000014">
    <property type="entry name" value="PAS"/>
</dbReference>
<dbReference type="Pfam" id="PF13426">
    <property type="entry name" value="PAS_9"/>
    <property type="match status" value="1"/>
</dbReference>
<dbReference type="PANTHER" id="PTHR43047">
    <property type="entry name" value="TWO-COMPONENT HISTIDINE PROTEIN KINASE"/>
    <property type="match status" value="1"/>
</dbReference>
<dbReference type="SUPFAM" id="SSF55785">
    <property type="entry name" value="PYP-like sensor domain (PAS domain)"/>
    <property type="match status" value="2"/>
</dbReference>